<dbReference type="InterPro" id="IPR033362">
    <property type="entry name" value="SSNA1_fam"/>
</dbReference>
<protein>
    <submittedName>
        <fullName evidence="3">Sjoegren syndrome nuclear autoantigen 1 family protein</fullName>
    </submittedName>
</protein>
<proteinExistence type="predicted"/>
<dbReference type="VEuPathDB" id="ToxoDB:BESB_026820"/>
<reference evidence="3 4" key="1">
    <citation type="submission" date="2017-09" db="EMBL/GenBank/DDBJ databases">
        <title>Genome sequencing of Besnoitia besnoiti strain Bb-Ger1.</title>
        <authorList>
            <person name="Schares G."/>
            <person name="Venepally P."/>
            <person name="Lorenzi H.A."/>
        </authorList>
    </citation>
    <scope>NUCLEOTIDE SEQUENCE [LARGE SCALE GENOMIC DNA]</scope>
    <source>
        <strain evidence="3 4">Bb-Ger1</strain>
    </source>
</reference>
<accession>A0A2A9LZ66</accession>
<dbReference type="RefSeq" id="XP_029215717.1">
    <property type="nucleotide sequence ID" value="XM_029361362.1"/>
</dbReference>
<evidence type="ECO:0000256" key="2">
    <source>
        <dbReference type="SAM" id="MobiDB-lite"/>
    </source>
</evidence>
<sequence>MTSTTNSNLHNYNHELVACIDDLRRKREEVNRQLIKEEEDKAKVQKEIIILQERLQKLNESLARKIQARNEYDKTILETEAAYTKAKSAQTLLHVLKRESVHLGRKTAGDPGDVPGTGLSGIGSEFVPGSVPEQRQRRLGGAKSGSGAF</sequence>
<dbReference type="STRING" id="94643.A0A2A9LZ66"/>
<feature type="region of interest" description="Disordered" evidence="2">
    <location>
        <begin position="103"/>
        <end position="149"/>
    </location>
</feature>
<evidence type="ECO:0000313" key="4">
    <source>
        <dbReference type="Proteomes" id="UP000224006"/>
    </source>
</evidence>
<keyword evidence="4" id="KW-1185">Reference proteome</keyword>
<keyword evidence="1" id="KW-0175">Coiled coil</keyword>
<dbReference type="AlphaFoldDB" id="A0A2A9LZ66"/>
<evidence type="ECO:0000256" key="1">
    <source>
        <dbReference type="SAM" id="Coils"/>
    </source>
</evidence>
<dbReference type="GO" id="GO:0036064">
    <property type="term" value="C:ciliary basal body"/>
    <property type="evidence" value="ECO:0007669"/>
    <property type="project" value="TreeGrafter"/>
</dbReference>
<dbReference type="EMBL" id="NWUJ01000014">
    <property type="protein sequence ID" value="PFH31708.1"/>
    <property type="molecule type" value="Genomic_DNA"/>
</dbReference>
<dbReference type="KEGG" id="bbes:BESB_026820"/>
<evidence type="ECO:0000313" key="3">
    <source>
        <dbReference type="EMBL" id="PFH31708.1"/>
    </source>
</evidence>
<dbReference type="PANTHER" id="PTHR28661">
    <property type="entry name" value="SJOEGREN SYNDROME NUCLEAR AUTOANTIGEN 1"/>
    <property type="match status" value="1"/>
</dbReference>
<dbReference type="GeneID" id="40307734"/>
<dbReference type="OrthoDB" id="295355at2759"/>
<comment type="caution">
    <text evidence="3">The sequence shown here is derived from an EMBL/GenBank/DDBJ whole genome shotgun (WGS) entry which is preliminary data.</text>
</comment>
<dbReference type="Proteomes" id="UP000224006">
    <property type="component" value="Unassembled WGS sequence"/>
</dbReference>
<gene>
    <name evidence="3" type="ORF">BESB_026820</name>
</gene>
<organism evidence="3 4">
    <name type="scientific">Besnoitia besnoiti</name>
    <name type="common">Apicomplexan protozoan</name>
    <dbReference type="NCBI Taxonomy" id="94643"/>
    <lineage>
        <taxon>Eukaryota</taxon>
        <taxon>Sar</taxon>
        <taxon>Alveolata</taxon>
        <taxon>Apicomplexa</taxon>
        <taxon>Conoidasida</taxon>
        <taxon>Coccidia</taxon>
        <taxon>Eucoccidiorida</taxon>
        <taxon>Eimeriorina</taxon>
        <taxon>Sarcocystidae</taxon>
        <taxon>Besnoitia</taxon>
    </lineage>
</organism>
<name>A0A2A9LZ66_BESBE</name>
<dbReference type="PANTHER" id="PTHR28661:SF1">
    <property type="entry name" value="MICROTUBULE NUCLEATION FACTOR SSNA1"/>
    <property type="match status" value="1"/>
</dbReference>
<feature type="coiled-coil region" evidence="1">
    <location>
        <begin position="13"/>
        <end position="68"/>
    </location>
</feature>